<organism evidence="2 3">
    <name type="scientific">Paraburkholderia susongensis</name>
    <dbReference type="NCBI Taxonomy" id="1515439"/>
    <lineage>
        <taxon>Bacteria</taxon>
        <taxon>Pseudomonadati</taxon>
        <taxon>Pseudomonadota</taxon>
        <taxon>Betaproteobacteria</taxon>
        <taxon>Burkholderiales</taxon>
        <taxon>Burkholderiaceae</taxon>
        <taxon>Paraburkholderia</taxon>
    </lineage>
</organism>
<evidence type="ECO:0000313" key="2">
    <source>
        <dbReference type="EMBL" id="SMG54815.1"/>
    </source>
</evidence>
<evidence type="ECO:0000256" key="1">
    <source>
        <dbReference type="SAM" id="MobiDB-lite"/>
    </source>
</evidence>
<name>A0A1X7LLW6_9BURK</name>
<evidence type="ECO:0000313" key="3">
    <source>
        <dbReference type="Proteomes" id="UP000193228"/>
    </source>
</evidence>
<dbReference type="STRING" id="1515439.SAMN06265784_1074"/>
<sequence length="54" mass="5810">MLIATEAHNGAGALAKDLDGIEGRSNERGETELAMSTCDSDQPLAKRWNGRHTN</sequence>
<dbReference type="AlphaFoldDB" id="A0A1X7LLW6"/>
<accession>A0A1X7LLW6</accession>
<dbReference type="Proteomes" id="UP000193228">
    <property type="component" value="Unassembled WGS sequence"/>
</dbReference>
<reference evidence="3" key="1">
    <citation type="submission" date="2017-04" db="EMBL/GenBank/DDBJ databases">
        <authorList>
            <person name="Varghese N."/>
            <person name="Submissions S."/>
        </authorList>
    </citation>
    <scope>NUCLEOTIDE SEQUENCE [LARGE SCALE GENOMIC DNA]</scope>
    <source>
        <strain evidence="3">LMG 29540</strain>
    </source>
</reference>
<proteinExistence type="predicted"/>
<feature type="compositionally biased region" description="Basic and acidic residues" evidence="1">
    <location>
        <begin position="16"/>
        <end position="31"/>
    </location>
</feature>
<feature type="region of interest" description="Disordered" evidence="1">
    <location>
        <begin position="1"/>
        <end position="54"/>
    </location>
</feature>
<dbReference type="EMBL" id="FXAT01000007">
    <property type="protein sequence ID" value="SMG54815.1"/>
    <property type="molecule type" value="Genomic_DNA"/>
</dbReference>
<gene>
    <name evidence="2" type="ORF">SAMN06265784_1074</name>
</gene>
<keyword evidence="3" id="KW-1185">Reference proteome</keyword>
<protein>
    <submittedName>
        <fullName evidence="2">Uncharacterized protein</fullName>
    </submittedName>
</protein>